<sequence>MKIGKEEEKARCQREQIRRQDEQQAVPDAIGWKCMDGWMEGWKGDGWMSALLVGYILKPTGVAAAAAAAGGGEEEEEEEESSIATKFNSLGEKATKIGNRKPDRREEDEAEDDEEKKEKKERKKKAWFREGKGKGREGKGSV</sequence>
<dbReference type="EMBL" id="JAVHJM010000001">
    <property type="protein sequence ID" value="KAK6520508.1"/>
    <property type="molecule type" value="Genomic_DNA"/>
</dbReference>
<feature type="region of interest" description="Disordered" evidence="1">
    <location>
        <begin position="65"/>
        <end position="142"/>
    </location>
</feature>
<feature type="region of interest" description="Disordered" evidence="1">
    <location>
        <begin position="1"/>
        <end position="25"/>
    </location>
</feature>
<comment type="caution">
    <text evidence="2">The sequence shown here is derived from an EMBL/GenBank/DDBJ whole genome shotgun (WGS) entry which is preliminary data.</text>
</comment>
<gene>
    <name evidence="2" type="ORF">TWF506_000760</name>
</gene>
<name>A0AAN8NG80_9PEZI</name>
<organism evidence="2 3">
    <name type="scientific">Arthrobotrys conoides</name>
    <dbReference type="NCBI Taxonomy" id="74498"/>
    <lineage>
        <taxon>Eukaryota</taxon>
        <taxon>Fungi</taxon>
        <taxon>Dikarya</taxon>
        <taxon>Ascomycota</taxon>
        <taxon>Pezizomycotina</taxon>
        <taxon>Orbiliomycetes</taxon>
        <taxon>Orbiliales</taxon>
        <taxon>Orbiliaceae</taxon>
        <taxon>Arthrobotrys</taxon>
    </lineage>
</organism>
<dbReference type="AlphaFoldDB" id="A0AAN8NG80"/>
<evidence type="ECO:0000256" key="1">
    <source>
        <dbReference type="SAM" id="MobiDB-lite"/>
    </source>
</evidence>
<evidence type="ECO:0000313" key="3">
    <source>
        <dbReference type="Proteomes" id="UP001307849"/>
    </source>
</evidence>
<keyword evidence="3" id="KW-1185">Reference proteome</keyword>
<protein>
    <submittedName>
        <fullName evidence="2">Uncharacterized protein</fullName>
    </submittedName>
</protein>
<feature type="compositionally biased region" description="Basic and acidic residues" evidence="1">
    <location>
        <begin position="1"/>
        <end position="22"/>
    </location>
</feature>
<feature type="compositionally biased region" description="Basic and acidic residues" evidence="1">
    <location>
        <begin position="127"/>
        <end position="142"/>
    </location>
</feature>
<feature type="compositionally biased region" description="Acidic residues" evidence="1">
    <location>
        <begin position="72"/>
        <end position="81"/>
    </location>
</feature>
<evidence type="ECO:0000313" key="2">
    <source>
        <dbReference type="EMBL" id="KAK6520508.1"/>
    </source>
</evidence>
<dbReference type="Proteomes" id="UP001307849">
    <property type="component" value="Unassembled WGS sequence"/>
</dbReference>
<reference evidence="2 3" key="1">
    <citation type="submission" date="2019-10" db="EMBL/GenBank/DDBJ databases">
        <authorList>
            <person name="Palmer J.M."/>
        </authorList>
    </citation>
    <scope>NUCLEOTIDE SEQUENCE [LARGE SCALE GENOMIC DNA]</scope>
    <source>
        <strain evidence="2 3">TWF506</strain>
    </source>
</reference>
<accession>A0AAN8NG80</accession>
<proteinExistence type="predicted"/>